<evidence type="ECO:0000256" key="2">
    <source>
        <dbReference type="SAM" id="MobiDB-lite"/>
    </source>
</evidence>
<feature type="compositionally biased region" description="Polar residues" evidence="2">
    <location>
        <begin position="259"/>
        <end position="271"/>
    </location>
</feature>
<feature type="compositionally biased region" description="Polar residues" evidence="2">
    <location>
        <begin position="85"/>
        <end position="95"/>
    </location>
</feature>
<gene>
    <name evidence="3" type="ORF">BSAL_35310</name>
</gene>
<name>A0A0S4JN17_BODSA</name>
<organism evidence="3 4">
    <name type="scientific">Bodo saltans</name>
    <name type="common">Flagellated protozoan</name>
    <dbReference type="NCBI Taxonomy" id="75058"/>
    <lineage>
        <taxon>Eukaryota</taxon>
        <taxon>Discoba</taxon>
        <taxon>Euglenozoa</taxon>
        <taxon>Kinetoplastea</taxon>
        <taxon>Metakinetoplastina</taxon>
        <taxon>Eubodonida</taxon>
        <taxon>Bodonidae</taxon>
        <taxon>Bodo</taxon>
    </lineage>
</organism>
<protein>
    <submittedName>
        <fullName evidence="3">GPI-anchored surface protein, putative</fullName>
    </submittedName>
</protein>
<feature type="compositionally biased region" description="Low complexity" evidence="2">
    <location>
        <begin position="136"/>
        <end position="157"/>
    </location>
</feature>
<feature type="compositionally biased region" description="Polar residues" evidence="2">
    <location>
        <begin position="203"/>
        <end position="250"/>
    </location>
</feature>
<feature type="region of interest" description="Disordered" evidence="2">
    <location>
        <begin position="126"/>
        <end position="157"/>
    </location>
</feature>
<evidence type="ECO:0000313" key="3">
    <source>
        <dbReference type="EMBL" id="CUG92049.1"/>
    </source>
</evidence>
<dbReference type="EMBL" id="CYKH01001996">
    <property type="protein sequence ID" value="CUG92049.1"/>
    <property type="molecule type" value="Genomic_DNA"/>
</dbReference>
<feature type="coiled-coil region" evidence="1">
    <location>
        <begin position="321"/>
        <end position="348"/>
    </location>
</feature>
<evidence type="ECO:0000313" key="4">
    <source>
        <dbReference type="Proteomes" id="UP000051952"/>
    </source>
</evidence>
<keyword evidence="4" id="KW-1185">Reference proteome</keyword>
<feature type="region of interest" description="Disordered" evidence="2">
    <location>
        <begin position="32"/>
        <end position="95"/>
    </location>
</feature>
<feature type="region of interest" description="Disordered" evidence="2">
    <location>
        <begin position="194"/>
        <end position="271"/>
    </location>
</feature>
<keyword evidence="1" id="KW-0175">Coiled coil</keyword>
<feature type="compositionally biased region" description="Basic and acidic residues" evidence="2">
    <location>
        <begin position="72"/>
        <end position="83"/>
    </location>
</feature>
<reference evidence="4" key="1">
    <citation type="submission" date="2015-09" db="EMBL/GenBank/DDBJ databases">
        <authorList>
            <consortium name="Pathogen Informatics"/>
        </authorList>
    </citation>
    <scope>NUCLEOTIDE SEQUENCE [LARGE SCALE GENOMIC DNA]</scope>
    <source>
        <strain evidence="4">Lake Konstanz</strain>
    </source>
</reference>
<dbReference type="AlphaFoldDB" id="A0A0S4JN17"/>
<feature type="compositionally biased region" description="Basic and acidic residues" evidence="2">
    <location>
        <begin position="486"/>
        <end position="498"/>
    </location>
</feature>
<feature type="coiled-coil region" evidence="1">
    <location>
        <begin position="512"/>
        <end position="546"/>
    </location>
</feature>
<evidence type="ECO:0000256" key="1">
    <source>
        <dbReference type="SAM" id="Coils"/>
    </source>
</evidence>
<accession>A0A0S4JN17</accession>
<feature type="region of interest" description="Disordered" evidence="2">
    <location>
        <begin position="478"/>
        <end position="498"/>
    </location>
</feature>
<dbReference type="Proteomes" id="UP000051952">
    <property type="component" value="Unassembled WGS sequence"/>
</dbReference>
<proteinExistence type="predicted"/>
<dbReference type="VEuPathDB" id="TriTrypDB:BSAL_35310"/>
<sequence>MATTQHQIPVKKLVLSQILNSPVPAAQSVHAEAAAMRTPPAMRSASPPLSQAGGEQVDNYTTFDDDDDSDDVATHTHRPDHSVTNRRAVSAANQRRLTLPDALDVLSVGGGSDSQLNNVDDVSARPSHMVRERRQSSAQPQPHVQQQQQQQQHTATVSHQPMLPTFDTLEFSSSAAVVATATSRLARSETAASLAKRRAVAPNSPSMLKRSAQSARRPSTVTLQLPSPRGKSNNMMVTSSSSHPQQTSADMSKGVGVTGNLSQSSVQNGNNNTLQRSVLSHQQSILLRSPSRRHAAAAAASSADQLSPSVALLGVGSYQDTKKLALRNAELRKELRELKEHNRKHLMEQSAIIASHQRALNRSTGASYISNNSGTLGEYRPDEVSALLAAVRRDAEAVGDAIAEHSTTSEQTQETIHQLIEDARRIRNDITAERMARNSVQCVLRERRQAYESWKTVIQTERQRQEDSRMHELLQRQMASASAGDRATRSPKEVREERDSLFELTKRLDGERERMRSTSQELAQGIEEAKRRAAELLLEDDQLDQRLHALREYISSARRLITDQQLEELPSRSNSNTNIIMTNNGQAAGGVDHGGDTTAADHVRRGVVASTTLAEATTTTTTTTTPAMRPTLRFIPASAASAAPTAAASSSSLDAANNNNNATREIEFGYFSLVELLYCCRLLQHFFFFLYLYGDLDT</sequence>